<keyword evidence="2" id="KW-1185">Reference proteome</keyword>
<dbReference type="AlphaFoldDB" id="A0A9P6MLA1"/>
<evidence type="ECO:0000313" key="2">
    <source>
        <dbReference type="Proteomes" id="UP000703661"/>
    </source>
</evidence>
<reference evidence="1" key="1">
    <citation type="journal article" date="2020" name="Fungal Divers.">
        <title>Resolving the Mortierellaceae phylogeny through synthesis of multi-gene phylogenetics and phylogenomics.</title>
        <authorList>
            <person name="Vandepol N."/>
            <person name="Liber J."/>
            <person name="Desiro A."/>
            <person name="Na H."/>
            <person name="Kennedy M."/>
            <person name="Barry K."/>
            <person name="Grigoriev I.V."/>
            <person name="Miller A.N."/>
            <person name="O'Donnell K."/>
            <person name="Stajich J.E."/>
            <person name="Bonito G."/>
        </authorList>
    </citation>
    <scope>NUCLEOTIDE SEQUENCE</scope>
    <source>
        <strain evidence="1">NRRL 2769</strain>
    </source>
</reference>
<name>A0A9P6MLA1_9FUNG</name>
<gene>
    <name evidence="1" type="ORF">BGZ80_005042</name>
</gene>
<protein>
    <submittedName>
        <fullName evidence="1">Uncharacterized protein</fullName>
    </submittedName>
</protein>
<sequence length="229" mass="26398">MIYRALYSLSTIYEDYNNDLPKTHSESWLNKDFWRIFVKLLIQGTEHLRYTPGEICSTASANRINRDRTLRGRKASGSKMDGILAISKSRLELGAIEMGKNFEESTATKALKDARKLGKVMKDMFDDIYLQCNSDADIMEKLEVFGLLMSGPRVEILSLRYLKGRFFRLKRECSLTIPAELMDDSIGEIMKTIVRFLKLRVRMEGMAKFVKHETSCDLAKLKEVMLETE</sequence>
<proteinExistence type="predicted"/>
<comment type="caution">
    <text evidence="1">The sequence shown here is derived from an EMBL/GenBank/DDBJ whole genome shotgun (WGS) entry which is preliminary data.</text>
</comment>
<accession>A0A9P6MLA1</accession>
<evidence type="ECO:0000313" key="1">
    <source>
        <dbReference type="EMBL" id="KAG0007064.1"/>
    </source>
</evidence>
<organism evidence="1 2">
    <name type="scientific">Entomortierella chlamydospora</name>
    <dbReference type="NCBI Taxonomy" id="101097"/>
    <lineage>
        <taxon>Eukaryota</taxon>
        <taxon>Fungi</taxon>
        <taxon>Fungi incertae sedis</taxon>
        <taxon>Mucoromycota</taxon>
        <taxon>Mortierellomycotina</taxon>
        <taxon>Mortierellomycetes</taxon>
        <taxon>Mortierellales</taxon>
        <taxon>Mortierellaceae</taxon>
        <taxon>Entomortierella</taxon>
    </lineage>
</organism>
<dbReference type="Proteomes" id="UP000703661">
    <property type="component" value="Unassembled WGS sequence"/>
</dbReference>
<dbReference type="EMBL" id="JAAAID010002508">
    <property type="protein sequence ID" value="KAG0007064.1"/>
    <property type="molecule type" value="Genomic_DNA"/>
</dbReference>
<feature type="non-terminal residue" evidence="1">
    <location>
        <position position="229"/>
    </location>
</feature>